<dbReference type="GO" id="GO:0032259">
    <property type="term" value="P:methylation"/>
    <property type="evidence" value="ECO:0007669"/>
    <property type="project" value="UniProtKB-KW"/>
</dbReference>
<dbReference type="InterPro" id="IPR036217">
    <property type="entry name" value="MethylDNA_cys_MeTrfase_DNAb"/>
</dbReference>
<comment type="catalytic activity">
    <reaction evidence="6">
        <text>a 6-O-methyl-2'-deoxyguanosine in DNA + L-cysteinyl-[protein] = S-methyl-L-cysteinyl-[protein] + a 2'-deoxyguanosine in DNA</text>
        <dbReference type="Rhea" id="RHEA:24000"/>
        <dbReference type="Rhea" id="RHEA-COMP:10131"/>
        <dbReference type="Rhea" id="RHEA-COMP:10132"/>
        <dbReference type="Rhea" id="RHEA-COMP:11367"/>
        <dbReference type="Rhea" id="RHEA-COMP:11368"/>
        <dbReference type="ChEBI" id="CHEBI:29950"/>
        <dbReference type="ChEBI" id="CHEBI:82612"/>
        <dbReference type="ChEBI" id="CHEBI:85445"/>
        <dbReference type="ChEBI" id="CHEBI:85448"/>
        <dbReference type="EC" id="2.1.1.63"/>
    </reaction>
</comment>
<protein>
    <submittedName>
        <fullName evidence="8">MGMT family protein</fullName>
    </submittedName>
</protein>
<dbReference type="InterPro" id="IPR036388">
    <property type="entry name" value="WH-like_DNA-bd_sf"/>
</dbReference>
<name>A0A5N5RHJ2_9BIFI</name>
<evidence type="ECO:0000256" key="1">
    <source>
        <dbReference type="ARBA" id="ARBA00001286"/>
    </source>
</evidence>
<dbReference type="OrthoDB" id="9811249at2"/>
<evidence type="ECO:0000256" key="4">
    <source>
        <dbReference type="ARBA" id="ARBA00022763"/>
    </source>
</evidence>
<gene>
    <name evidence="8" type="ORF">EHS19_06790</name>
</gene>
<evidence type="ECO:0000256" key="2">
    <source>
        <dbReference type="ARBA" id="ARBA00022603"/>
    </source>
</evidence>
<reference evidence="8 9" key="1">
    <citation type="journal article" date="2019" name="Int. J. Syst. Evol. Microbiol.">
        <title>Bifidobacterium jacchi sp. nov., isolated from the faeces of a baby common marmoset (Callithrix jacchus).</title>
        <authorList>
            <person name="Modesto M."/>
            <person name="Watanabe K."/>
            <person name="Arita M."/>
            <person name="Satti M."/>
            <person name="Oki K."/>
            <person name="Sciavilla P."/>
            <person name="Patavino C."/>
            <person name="Camma C."/>
            <person name="Michelini S."/>
            <person name="Sgorbati B."/>
            <person name="Mattarelli P."/>
        </authorList>
    </citation>
    <scope>NUCLEOTIDE SEQUENCE [LARGE SCALE GENOMIC DNA]</scope>
    <source>
        <strain evidence="8 9">MRM 9.3</strain>
    </source>
</reference>
<keyword evidence="2" id="KW-0489">Methyltransferase</keyword>
<dbReference type="PROSITE" id="PS00374">
    <property type="entry name" value="MGMT"/>
    <property type="match status" value="1"/>
</dbReference>
<dbReference type="CDD" id="cd06445">
    <property type="entry name" value="ATase"/>
    <property type="match status" value="1"/>
</dbReference>
<evidence type="ECO:0000256" key="3">
    <source>
        <dbReference type="ARBA" id="ARBA00022679"/>
    </source>
</evidence>
<evidence type="ECO:0000259" key="7">
    <source>
        <dbReference type="Pfam" id="PF01035"/>
    </source>
</evidence>
<comment type="catalytic activity">
    <reaction evidence="1">
        <text>a 4-O-methyl-thymidine in DNA + L-cysteinyl-[protein] = a thymidine in DNA + S-methyl-L-cysteinyl-[protein]</text>
        <dbReference type="Rhea" id="RHEA:53428"/>
        <dbReference type="Rhea" id="RHEA-COMP:10131"/>
        <dbReference type="Rhea" id="RHEA-COMP:10132"/>
        <dbReference type="Rhea" id="RHEA-COMP:13555"/>
        <dbReference type="Rhea" id="RHEA-COMP:13556"/>
        <dbReference type="ChEBI" id="CHEBI:29950"/>
        <dbReference type="ChEBI" id="CHEBI:82612"/>
        <dbReference type="ChEBI" id="CHEBI:137386"/>
        <dbReference type="ChEBI" id="CHEBI:137387"/>
        <dbReference type="EC" id="2.1.1.63"/>
    </reaction>
</comment>
<dbReference type="PANTHER" id="PTHR42942:SF1">
    <property type="entry name" value="ALKYLTRANSFERASE-LIKE PROTEIN 1"/>
    <property type="match status" value="1"/>
</dbReference>
<sequence>MYAVVRSIPRGKVATYGQVAALAGNPRNARFVGFALHANPDPERIPCHRVVFRDGSLAPGFAFGGPDEQRRRLEQEGVRFIPPIDVPDHQSLTHDHASGAHRHHDHEWRVDLIRCQWRA</sequence>
<keyword evidence="9" id="KW-1185">Reference proteome</keyword>
<accession>A0A5N5RHJ2</accession>
<keyword evidence="4" id="KW-0227">DNA damage</keyword>
<dbReference type="NCBIfam" id="TIGR00589">
    <property type="entry name" value="ogt"/>
    <property type="match status" value="1"/>
</dbReference>
<dbReference type="GO" id="GO:0006281">
    <property type="term" value="P:DNA repair"/>
    <property type="evidence" value="ECO:0007669"/>
    <property type="project" value="UniProtKB-KW"/>
</dbReference>
<evidence type="ECO:0000313" key="9">
    <source>
        <dbReference type="Proteomes" id="UP000326336"/>
    </source>
</evidence>
<feature type="domain" description="Methylated-DNA-[protein]-cysteine S-methyltransferase DNA binding" evidence="7">
    <location>
        <begin position="2"/>
        <end position="78"/>
    </location>
</feature>
<evidence type="ECO:0000313" key="8">
    <source>
        <dbReference type="EMBL" id="KAB5606703.1"/>
    </source>
</evidence>
<keyword evidence="3" id="KW-0808">Transferase</keyword>
<dbReference type="GO" id="GO:0003908">
    <property type="term" value="F:methylated-DNA-[protein]-cysteine S-methyltransferase activity"/>
    <property type="evidence" value="ECO:0007669"/>
    <property type="project" value="UniProtKB-EC"/>
</dbReference>
<comment type="caution">
    <text evidence="8">The sequence shown here is derived from an EMBL/GenBank/DDBJ whole genome shotgun (WGS) entry which is preliminary data.</text>
</comment>
<evidence type="ECO:0000256" key="6">
    <source>
        <dbReference type="ARBA" id="ARBA00049348"/>
    </source>
</evidence>
<organism evidence="8 9">
    <name type="scientific">Bifidobacterium jacchi</name>
    <dbReference type="NCBI Taxonomy" id="2490545"/>
    <lineage>
        <taxon>Bacteria</taxon>
        <taxon>Bacillati</taxon>
        <taxon>Actinomycetota</taxon>
        <taxon>Actinomycetes</taxon>
        <taxon>Bifidobacteriales</taxon>
        <taxon>Bifidobacteriaceae</taxon>
        <taxon>Bifidobacterium</taxon>
    </lineage>
</organism>
<dbReference type="Pfam" id="PF01035">
    <property type="entry name" value="DNA_binding_1"/>
    <property type="match status" value="1"/>
</dbReference>
<dbReference type="AlphaFoldDB" id="A0A5N5RHJ2"/>
<dbReference type="Proteomes" id="UP000326336">
    <property type="component" value="Unassembled WGS sequence"/>
</dbReference>
<evidence type="ECO:0000256" key="5">
    <source>
        <dbReference type="ARBA" id="ARBA00023204"/>
    </source>
</evidence>
<keyword evidence="5" id="KW-0234">DNA repair</keyword>
<dbReference type="InterPro" id="IPR014048">
    <property type="entry name" value="MethylDNA_cys_MeTrfase_DNA-bd"/>
</dbReference>
<proteinExistence type="predicted"/>
<dbReference type="PANTHER" id="PTHR42942">
    <property type="entry name" value="6-O-METHYLGUANINE DNA METHYLTRANSFERASE"/>
    <property type="match status" value="1"/>
</dbReference>
<dbReference type="RefSeq" id="WP_151917017.1">
    <property type="nucleotide sequence ID" value="NZ_RQSP01000021.1"/>
</dbReference>
<dbReference type="InterPro" id="IPR001497">
    <property type="entry name" value="MethylDNA_cys_MeTrfase_AS"/>
</dbReference>
<dbReference type="InterPro" id="IPR052520">
    <property type="entry name" value="ATL_DNA_repair"/>
</dbReference>
<dbReference type="EMBL" id="RQSP01000021">
    <property type="protein sequence ID" value="KAB5606703.1"/>
    <property type="molecule type" value="Genomic_DNA"/>
</dbReference>
<dbReference type="Gene3D" id="1.10.10.10">
    <property type="entry name" value="Winged helix-like DNA-binding domain superfamily/Winged helix DNA-binding domain"/>
    <property type="match status" value="1"/>
</dbReference>
<dbReference type="SUPFAM" id="SSF46767">
    <property type="entry name" value="Methylated DNA-protein cysteine methyltransferase, C-terminal domain"/>
    <property type="match status" value="1"/>
</dbReference>